<keyword evidence="7 11" id="KW-0347">Helicase</keyword>
<dbReference type="NCBIfam" id="TIGR01587">
    <property type="entry name" value="cas3_core"/>
    <property type="match status" value="1"/>
</dbReference>
<dbReference type="InterPro" id="IPR014001">
    <property type="entry name" value="Helicase_ATP-bd"/>
</dbReference>
<keyword evidence="5" id="KW-0547">Nucleotide-binding</keyword>
<comment type="similarity">
    <text evidence="2">In the central section; belongs to the CRISPR-associated helicase Cas3 family.</text>
</comment>
<dbReference type="CDD" id="cd09641">
    <property type="entry name" value="Cas3''_I"/>
    <property type="match status" value="1"/>
</dbReference>
<evidence type="ECO:0000259" key="10">
    <source>
        <dbReference type="PROSITE" id="PS51643"/>
    </source>
</evidence>
<evidence type="ECO:0000256" key="8">
    <source>
        <dbReference type="ARBA" id="ARBA00022840"/>
    </source>
</evidence>
<dbReference type="AlphaFoldDB" id="A0A2U1E6D6"/>
<dbReference type="SUPFAM" id="SSF52540">
    <property type="entry name" value="P-loop containing nucleoside triphosphate hydrolases"/>
    <property type="match status" value="1"/>
</dbReference>
<reference evidence="11 12" key="1">
    <citation type="submission" date="2018-04" db="EMBL/GenBank/DDBJ databases">
        <title>Genomic Encyclopedia of Type Strains, Phase IV (KMG-IV): sequencing the most valuable type-strain genomes for metagenomic binning, comparative biology and taxonomic classification.</title>
        <authorList>
            <person name="Goeker M."/>
        </authorList>
    </citation>
    <scope>NUCLEOTIDE SEQUENCE [LARGE SCALE GENOMIC DNA]</scope>
    <source>
        <strain evidence="11 12">DSM 20705</strain>
    </source>
</reference>
<evidence type="ECO:0000313" key="12">
    <source>
        <dbReference type="Proteomes" id="UP000245793"/>
    </source>
</evidence>
<dbReference type="PANTHER" id="PTHR47963:SF9">
    <property type="entry name" value="CRISPR-ASSOCIATED ENDONUCLEASE_HELICASE CAS3"/>
    <property type="match status" value="1"/>
</dbReference>
<dbReference type="Proteomes" id="UP000245793">
    <property type="component" value="Unassembled WGS sequence"/>
</dbReference>
<dbReference type="GO" id="GO:0004519">
    <property type="term" value="F:endonuclease activity"/>
    <property type="evidence" value="ECO:0007669"/>
    <property type="project" value="UniProtKB-KW"/>
</dbReference>
<organism evidence="11 12">
    <name type="scientific">Ezakiella coagulans</name>
    <dbReference type="NCBI Taxonomy" id="46507"/>
    <lineage>
        <taxon>Bacteria</taxon>
        <taxon>Bacillati</taxon>
        <taxon>Bacillota</taxon>
        <taxon>Tissierellia</taxon>
        <taxon>Ezakiella</taxon>
    </lineage>
</organism>
<evidence type="ECO:0000256" key="7">
    <source>
        <dbReference type="ARBA" id="ARBA00022806"/>
    </source>
</evidence>
<feature type="domain" description="HD Cas3-type" evidence="10">
    <location>
        <begin position="18"/>
        <end position="234"/>
    </location>
</feature>
<keyword evidence="8" id="KW-0067">ATP-binding</keyword>
<keyword evidence="12" id="KW-1185">Reference proteome</keyword>
<evidence type="ECO:0000256" key="5">
    <source>
        <dbReference type="ARBA" id="ARBA00022741"/>
    </source>
</evidence>
<dbReference type="NCBIfam" id="TIGR01596">
    <property type="entry name" value="cas3_HD"/>
    <property type="match status" value="1"/>
</dbReference>
<dbReference type="Pfam" id="PF18395">
    <property type="entry name" value="Cas3_C"/>
    <property type="match status" value="1"/>
</dbReference>
<comment type="similarity">
    <text evidence="1">In the N-terminal section; belongs to the CRISPR-associated nuclease Cas3-HD family.</text>
</comment>
<gene>
    <name evidence="11" type="ORF">C7381_10127</name>
</gene>
<dbReference type="InterPro" id="IPR038257">
    <property type="entry name" value="CRISPR-assoc_Cas3_HD_sf"/>
</dbReference>
<dbReference type="Pfam" id="PF00270">
    <property type="entry name" value="DEAD"/>
    <property type="match status" value="1"/>
</dbReference>
<dbReference type="SMART" id="SM00487">
    <property type="entry name" value="DEXDc"/>
    <property type="match status" value="1"/>
</dbReference>
<dbReference type="InterPro" id="IPR041372">
    <property type="entry name" value="Cas3_C"/>
</dbReference>
<keyword evidence="3" id="KW-0540">Nuclease</keyword>
<dbReference type="Gene3D" id="1.10.3210.30">
    <property type="match status" value="1"/>
</dbReference>
<comment type="caution">
    <text evidence="11">The sequence shown here is derived from an EMBL/GenBank/DDBJ whole genome shotgun (WGS) entry which is preliminary data.</text>
</comment>
<dbReference type="Gene3D" id="3.40.50.300">
    <property type="entry name" value="P-loop containing nucleotide triphosphate hydrolases"/>
    <property type="match status" value="2"/>
</dbReference>
<accession>A0A2U1E6D6</accession>
<dbReference type="GO" id="GO:0046872">
    <property type="term" value="F:metal ion binding"/>
    <property type="evidence" value="ECO:0007669"/>
    <property type="project" value="UniProtKB-KW"/>
</dbReference>
<evidence type="ECO:0000256" key="9">
    <source>
        <dbReference type="ARBA" id="ARBA00023118"/>
    </source>
</evidence>
<dbReference type="InterPro" id="IPR006474">
    <property type="entry name" value="Helicase_Cas3_CRISPR-ass_core"/>
</dbReference>
<sequence length="937" mass="107514">MERKLSSLWAKKNRNASGMCEWLPLSVHLNDTMAICRLIWEHWLSDGVKEFMINSIKTNGEVSNFDDREKPARSLCAFLGAVHDIGKATPYFQLKKSFRRDEELDGQILENLKSAGFKELDKFYTATDLKESHQSMGQFMLVKRGVNMTVADIVGAHHGRPMPITKDMDNSYTNFFYQVSDKNNEIYKTWMDIHDELFNRALEAAGYKSVDEIPLISQPAQVLFSALLIMADWITSNEKYFPLIDIGSFDVSNTRVEEGYIKWRNDRTEIWSPDFVDVNKIYEERFKLVGGAKFVPRDAQRKITEVIEKTKEPGIIIFEAPMGMGKTEAALVAVEQLAKKTGRTGMFFGLPTQATSNGIFSRVSAWLENLTDDVSSERSVRLIHGKAALNKEFSDLPKSRNIHEEDTNDKNTVSVNDWFSGRKLSMLDDFTVGTIDQFLLVALKQKHLMLRHLGFANKVVVIDEVHAYDAYMGVYLYQAIKWMGAYGVPVVVLSATLPIEKRNELVKNYLEGAGYKFSNAPKPENFDENEAYPLLTITDGEKIIQFEDFEKEAGTDFEVNKLSKAESEDIARLIKSITNEGVVGVIVNTVRKAQEYARICSEVFGEENVFLLHSSFIATDRYKKEEELLQTIGKNGDRPKFKIVIGTQVIEQSLDIDFDVLITELAPMDLILQRMGREHRHKNNKRPEHLETPKVYVLNSTEYDFDKGSTYVYDEYLLFRTEYFLPQKINLPNDISHLVQLVYSEKELTLDNKIVEIYNEYKRKYKTNKANKESLAENYVLGKPKITRISEDKNITDWLDNKNNVAEASDAKASAQVRDSDESIEIIALKKCEGGYEFFDEEGLLDITDNKTAMKMAQHTLRLPRQVFYDAGIDNVIKLLEDYYVENLSDWDNQSWLKNNLGIIFDENGEFKIFDKILKYDQKYGLIVEKEGDDGRI</sequence>
<dbReference type="GO" id="GO:0016787">
    <property type="term" value="F:hydrolase activity"/>
    <property type="evidence" value="ECO:0007669"/>
    <property type="project" value="UniProtKB-KW"/>
</dbReference>
<dbReference type="PROSITE" id="PS51643">
    <property type="entry name" value="HD_CAS3"/>
    <property type="match status" value="1"/>
</dbReference>
<dbReference type="RefSeq" id="WP_116479444.1">
    <property type="nucleotide sequence ID" value="NZ_QEKV01000001.1"/>
</dbReference>
<dbReference type="CDD" id="cd17930">
    <property type="entry name" value="DEXHc_cas3"/>
    <property type="match status" value="1"/>
</dbReference>
<dbReference type="InterPro" id="IPR006483">
    <property type="entry name" value="CRISPR-assoc_Cas3_HD"/>
</dbReference>
<dbReference type="InterPro" id="IPR027417">
    <property type="entry name" value="P-loop_NTPase"/>
</dbReference>
<evidence type="ECO:0000313" key="11">
    <source>
        <dbReference type="EMBL" id="PVY95503.1"/>
    </source>
</evidence>
<keyword evidence="11" id="KW-0255">Endonuclease</keyword>
<keyword evidence="4" id="KW-0479">Metal-binding</keyword>
<dbReference type="GO" id="GO:0003723">
    <property type="term" value="F:RNA binding"/>
    <property type="evidence" value="ECO:0007669"/>
    <property type="project" value="TreeGrafter"/>
</dbReference>
<evidence type="ECO:0000256" key="3">
    <source>
        <dbReference type="ARBA" id="ARBA00022722"/>
    </source>
</evidence>
<evidence type="ECO:0000256" key="4">
    <source>
        <dbReference type="ARBA" id="ARBA00022723"/>
    </source>
</evidence>
<proteinExistence type="inferred from homology"/>
<protein>
    <submittedName>
        <fullName evidence="11">CRISPR-associated endonuclease/helicase Cas3</fullName>
    </submittedName>
</protein>
<dbReference type="Pfam" id="PF18019">
    <property type="entry name" value="Cas3_HD"/>
    <property type="match status" value="1"/>
</dbReference>
<evidence type="ECO:0000256" key="2">
    <source>
        <dbReference type="ARBA" id="ARBA00009046"/>
    </source>
</evidence>
<dbReference type="GO" id="GO:0003724">
    <property type="term" value="F:RNA helicase activity"/>
    <property type="evidence" value="ECO:0007669"/>
    <property type="project" value="TreeGrafter"/>
</dbReference>
<keyword evidence="6" id="KW-0378">Hydrolase</keyword>
<dbReference type="PANTHER" id="PTHR47963">
    <property type="entry name" value="DEAD-BOX ATP-DEPENDENT RNA HELICASE 47, MITOCHONDRIAL"/>
    <property type="match status" value="1"/>
</dbReference>
<dbReference type="InterPro" id="IPR050547">
    <property type="entry name" value="DEAD_box_RNA_helicases"/>
</dbReference>
<dbReference type="InterPro" id="IPR011545">
    <property type="entry name" value="DEAD/DEAH_box_helicase_dom"/>
</dbReference>
<dbReference type="GO" id="GO:0051607">
    <property type="term" value="P:defense response to virus"/>
    <property type="evidence" value="ECO:0007669"/>
    <property type="project" value="UniProtKB-KW"/>
</dbReference>
<dbReference type="GO" id="GO:0005524">
    <property type="term" value="F:ATP binding"/>
    <property type="evidence" value="ECO:0007669"/>
    <property type="project" value="UniProtKB-KW"/>
</dbReference>
<name>A0A2U1E6D6_9FIRM</name>
<dbReference type="InterPro" id="IPR054712">
    <property type="entry name" value="Cas3-like_dom"/>
</dbReference>
<dbReference type="Pfam" id="PF22590">
    <property type="entry name" value="Cas3-like_C_2"/>
    <property type="match status" value="1"/>
</dbReference>
<dbReference type="EMBL" id="QEKV01000001">
    <property type="protein sequence ID" value="PVY95503.1"/>
    <property type="molecule type" value="Genomic_DNA"/>
</dbReference>
<keyword evidence="9" id="KW-0051">Antiviral defense</keyword>
<evidence type="ECO:0000256" key="6">
    <source>
        <dbReference type="ARBA" id="ARBA00022801"/>
    </source>
</evidence>
<evidence type="ECO:0000256" key="1">
    <source>
        <dbReference type="ARBA" id="ARBA00006847"/>
    </source>
</evidence>